<evidence type="ECO:0000313" key="5">
    <source>
        <dbReference type="EMBL" id="TDP86556.1"/>
    </source>
</evidence>
<dbReference type="PROSITE" id="PS51257">
    <property type="entry name" value="PROKAR_LIPOPROTEIN"/>
    <property type="match status" value="1"/>
</dbReference>
<dbReference type="PANTHER" id="PTHR33619">
    <property type="entry name" value="POLYSACCHARIDE EXPORT PROTEIN GFCE-RELATED"/>
    <property type="match status" value="1"/>
</dbReference>
<gene>
    <name evidence="5" type="ORF">EDD54_0435</name>
</gene>
<feature type="domain" description="Polysaccharide export protein N-terminal" evidence="3">
    <location>
        <begin position="35"/>
        <end position="107"/>
    </location>
</feature>
<accession>A0A4R6RLF0</accession>
<sequence length="186" mass="20142">MHRRSFLLLMAASGLTACQSSAARRPKAFADALAGPYRLDSGDRLRITVFEQASLTNTYSVDQSGHVTMPLIGSVPARGATTQELAGRIAGELRRGFLRNPDVSVEVDTYRPFFIMGEVRNPGQYTYVNGLTAQTAIAIAGGYGPRASEGWVEITRTINGETTVGLVPASDPVRPGDVIRIRERFI</sequence>
<dbReference type="EMBL" id="SNXY01000006">
    <property type="protein sequence ID" value="TDP86556.1"/>
    <property type="molecule type" value="Genomic_DNA"/>
</dbReference>
<feature type="chain" id="PRO_5020601291" evidence="2">
    <location>
        <begin position="23"/>
        <end position="186"/>
    </location>
</feature>
<dbReference type="Proteomes" id="UP000294547">
    <property type="component" value="Unassembled WGS sequence"/>
</dbReference>
<dbReference type="Pfam" id="PF02563">
    <property type="entry name" value="Poly_export"/>
    <property type="match status" value="1"/>
</dbReference>
<dbReference type="PANTHER" id="PTHR33619:SF3">
    <property type="entry name" value="POLYSACCHARIDE EXPORT PROTEIN GFCE-RELATED"/>
    <property type="match status" value="1"/>
</dbReference>
<evidence type="ECO:0000256" key="2">
    <source>
        <dbReference type="SAM" id="SignalP"/>
    </source>
</evidence>
<dbReference type="Gene3D" id="3.30.1950.10">
    <property type="entry name" value="wza like domain"/>
    <property type="match status" value="1"/>
</dbReference>
<dbReference type="RefSeq" id="WP_126537005.1">
    <property type="nucleotide sequence ID" value="NZ_BSPM01000008.1"/>
</dbReference>
<evidence type="ECO:0000313" key="6">
    <source>
        <dbReference type="Proteomes" id="UP000294547"/>
    </source>
</evidence>
<name>A0A4R6RLF0_9HYPH</name>
<evidence type="ECO:0000259" key="3">
    <source>
        <dbReference type="Pfam" id="PF02563"/>
    </source>
</evidence>
<feature type="domain" description="Soluble ligand binding" evidence="4">
    <location>
        <begin position="113"/>
        <end position="162"/>
    </location>
</feature>
<dbReference type="GO" id="GO:0015159">
    <property type="term" value="F:polysaccharide transmembrane transporter activity"/>
    <property type="evidence" value="ECO:0007669"/>
    <property type="project" value="InterPro"/>
</dbReference>
<dbReference type="InterPro" id="IPR049712">
    <property type="entry name" value="Poly_export"/>
</dbReference>
<dbReference type="InterPro" id="IPR019554">
    <property type="entry name" value="Soluble_ligand-bd"/>
</dbReference>
<dbReference type="InterPro" id="IPR003715">
    <property type="entry name" value="Poly_export_N"/>
</dbReference>
<comment type="caution">
    <text evidence="5">The sequence shown here is derived from an EMBL/GenBank/DDBJ whole genome shotgun (WGS) entry which is preliminary data.</text>
</comment>
<proteinExistence type="predicted"/>
<evidence type="ECO:0000259" key="4">
    <source>
        <dbReference type="Pfam" id="PF10531"/>
    </source>
</evidence>
<organism evidence="5 6">
    <name type="scientific">Oharaeibacter diazotrophicus</name>
    <dbReference type="NCBI Taxonomy" id="1920512"/>
    <lineage>
        <taxon>Bacteria</taxon>
        <taxon>Pseudomonadati</taxon>
        <taxon>Pseudomonadota</taxon>
        <taxon>Alphaproteobacteria</taxon>
        <taxon>Hyphomicrobiales</taxon>
        <taxon>Pleomorphomonadaceae</taxon>
        <taxon>Oharaeibacter</taxon>
    </lineage>
</organism>
<keyword evidence="6" id="KW-1185">Reference proteome</keyword>
<evidence type="ECO:0000256" key="1">
    <source>
        <dbReference type="ARBA" id="ARBA00022729"/>
    </source>
</evidence>
<dbReference type="Pfam" id="PF10531">
    <property type="entry name" value="SLBB"/>
    <property type="match status" value="1"/>
</dbReference>
<keyword evidence="1 2" id="KW-0732">Signal</keyword>
<dbReference type="AlphaFoldDB" id="A0A4R6RLF0"/>
<dbReference type="OrthoDB" id="197007at2"/>
<feature type="signal peptide" evidence="2">
    <location>
        <begin position="1"/>
        <end position="22"/>
    </location>
</feature>
<reference evidence="5 6" key="1">
    <citation type="submission" date="2019-03" db="EMBL/GenBank/DDBJ databases">
        <title>Genomic Encyclopedia of Type Strains, Phase IV (KMG-IV): sequencing the most valuable type-strain genomes for metagenomic binning, comparative biology and taxonomic classification.</title>
        <authorList>
            <person name="Goeker M."/>
        </authorList>
    </citation>
    <scope>NUCLEOTIDE SEQUENCE [LARGE SCALE GENOMIC DNA]</scope>
    <source>
        <strain evidence="5 6">DSM 102969</strain>
    </source>
</reference>
<protein>
    <submittedName>
        <fullName evidence="5">Polysaccharide export outer membrane protein</fullName>
    </submittedName>
</protein>